<organism evidence="2 3">
    <name type="scientific">Rhizopus stolonifer</name>
    <name type="common">Rhizopus nigricans</name>
    <dbReference type="NCBI Taxonomy" id="4846"/>
    <lineage>
        <taxon>Eukaryota</taxon>
        <taxon>Fungi</taxon>
        <taxon>Fungi incertae sedis</taxon>
        <taxon>Mucoromycota</taxon>
        <taxon>Mucoromycotina</taxon>
        <taxon>Mucoromycetes</taxon>
        <taxon>Mucorales</taxon>
        <taxon>Mucorineae</taxon>
        <taxon>Rhizopodaceae</taxon>
        <taxon>Rhizopus</taxon>
    </lineage>
</organism>
<feature type="transmembrane region" description="Helical" evidence="1">
    <location>
        <begin position="6"/>
        <end position="22"/>
    </location>
</feature>
<keyword evidence="1" id="KW-1133">Transmembrane helix</keyword>
<dbReference type="Proteomes" id="UP000253551">
    <property type="component" value="Unassembled WGS sequence"/>
</dbReference>
<feature type="transmembrane region" description="Helical" evidence="1">
    <location>
        <begin position="29"/>
        <end position="50"/>
    </location>
</feature>
<evidence type="ECO:0000313" key="2">
    <source>
        <dbReference type="EMBL" id="RCI01953.1"/>
    </source>
</evidence>
<keyword evidence="1" id="KW-0812">Transmembrane</keyword>
<keyword evidence="3" id="KW-1185">Reference proteome</keyword>
<sequence>MTFTAIQMIVSITILFYSWEMYCDKPLRIFVTVYVLRLFLTAPISIYLHLAPRRRRPAVSVVSPRTSARSELSEAYAMSERNRPLSFPPPVMPTNTNRYQYPAFITPVQQPSSSSSYCSAFVLLLTLPDCVWLLDPLCSCLSVYLCYFLLTLLGMRLLHVDDGVYMGGATSEEIAMIPVYRFKSNIDMPPQKIHKPTQPEITIDLSKPDQQPQLSLLDKLWLYLGLVDPPGTQVEPEYQNLEIPEIQDQVCVICLSTYEDGDILCVSIISIKHVCMNGLL</sequence>
<evidence type="ECO:0000313" key="3">
    <source>
        <dbReference type="Proteomes" id="UP000253551"/>
    </source>
</evidence>
<dbReference type="OrthoDB" id="8062037at2759"/>
<reference evidence="2 3" key="1">
    <citation type="journal article" date="2018" name="G3 (Bethesda)">
        <title>Phylogenetic and Phylogenomic Definition of Rhizopus Species.</title>
        <authorList>
            <person name="Gryganskyi A.P."/>
            <person name="Golan J."/>
            <person name="Dolatabadi S."/>
            <person name="Mondo S."/>
            <person name="Robb S."/>
            <person name="Idnurm A."/>
            <person name="Muszewska A."/>
            <person name="Steczkiewicz K."/>
            <person name="Masonjones S."/>
            <person name="Liao H.L."/>
            <person name="Gajdeczka M.T."/>
            <person name="Anike F."/>
            <person name="Vuek A."/>
            <person name="Anishchenko I.M."/>
            <person name="Voigt K."/>
            <person name="de Hoog G.S."/>
            <person name="Smith M.E."/>
            <person name="Heitman J."/>
            <person name="Vilgalys R."/>
            <person name="Stajich J.E."/>
        </authorList>
    </citation>
    <scope>NUCLEOTIDE SEQUENCE [LARGE SCALE GENOMIC DNA]</scope>
    <source>
        <strain evidence="2 3">LSU 92-RS-03</strain>
    </source>
</reference>
<accession>A0A367KI95</accession>
<protein>
    <submittedName>
        <fullName evidence="2">Uncharacterized protein</fullName>
    </submittedName>
</protein>
<comment type="caution">
    <text evidence="2">The sequence shown here is derived from an EMBL/GenBank/DDBJ whole genome shotgun (WGS) entry which is preliminary data.</text>
</comment>
<keyword evidence="1" id="KW-0472">Membrane</keyword>
<dbReference type="EMBL" id="PJQM01001597">
    <property type="protein sequence ID" value="RCI01953.1"/>
    <property type="molecule type" value="Genomic_DNA"/>
</dbReference>
<proteinExistence type="predicted"/>
<dbReference type="AlphaFoldDB" id="A0A367KI95"/>
<evidence type="ECO:0000256" key="1">
    <source>
        <dbReference type="SAM" id="Phobius"/>
    </source>
</evidence>
<name>A0A367KI95_RHIST</name>
<dbReference type="STRING" id="4846.A0A367KI95"/>
<gene>
    <name evidence="2" type="ORF">CU098_011387</name>
</gene>